<reference evidence="1" key="1">
    <citation type="submission" date="2016-01" db="EMBL/GenBank/DDBJ databases">
        <authorList>
            <person name="Peeters C."/>
        </authorList>
    </citation>
    <scope>NUCLEOTIDE SEQUENCE [LARGE SCALE GENOMIC DNA]</scope>
    <source>
        <strain evidence="1">LMG 29326</strain>
    </source>
</reference>
<organism evidence="1 2">
    <name type="scientific">Caballeronia ptereochthonis</name>
    <dbReference type="NCBI Taxonomy" id="1777144"/>
    <lineage>
        <taxon>Bacteria</taxon>
        <taxon>Pseudomonadati</taxon>
        <taxon>Pseudomonadota</taxon>
        <taxon>Betaproteobacteria</taxon>
        <taxon>Burkholderiales</taxon>
        <taxon>Burkholderiaceae</taxon>
        <taxon>Caballeronia</taxon>
    </lineage>
</organism>
<dbReference type="RefSeq" id="WP_159463007.1">
    <property type="nucleotide sequence ID" value="NZ_FCOB02000003.1"/>
</dbReference>
<accession>A0A157ZN18</accession>
<evidence type="ECO:0000313" key="1">
    <source>
        <dbReference type="EMBL" id="SAK46886.1"/>
    </source>
</evidence>
<dbReference type="Proteomes" id="UP000054978">
    <property type="component" value="Unassembled WGS sequence"/>
</dbReference>
<evidence type="ECO:0000313" key="2">
    <source>
        <dbReference type="Proteomes" id="UP000054978"/>
    </source>
</evidence>
<sequence length="58" mass="6352">MNAHISLVLFALVSAASALTFRAWVACIDGRVPRLAYRVAVTRASNARRHLLSFRASP</sequence>
<proteinExistence type="predicted"/>
<dbReference type="OrthoDB" id="9135398at2"/>
<protein>
    <submittedName>
        <fullName evidence="1">Uncharacterized protein</fullName>
    </submittedName>
</protein>
<name>A0A157ZN18_9BURK</name>
<comment type="caution">
    <text evidence="1">The sequence shown here is derived from an EMBL/GenBank/DDBJ whole genome shotgun (WGS) entry which is preliminary data.</text>
</comment>
<gene>
    <name evidence="1" type="ORF">AWB83_00773</name>
</gene>
<keyword evidence="2" id="KW-1185">Reference proteome</keyword>
<dbReference type="AlphaFoldDB" id="A0A157ZN18"/>
<dbReference type="EMBL" id="FCOB02000003">
    <property type="protein sequence ID" value="SAK46886.1"/>
    <property type="molecule type" value="Genomic_DNA"/>
</dbReference>